<evidence type="ECO:0000313" key="1">
    <source>
        <dbReference type="EMBL" id="QEC58161.1"/>
    </source>
</evidence>
<dbReference type="RefSeq" id="WP_146791231.1">
    <property type="nucleotide sequence ID" value="NZ_BAABIO010000003.1"/>
</dbReference>
<protein>
    <submittedName>
        <fullName evidence="1">Uncharacterized protein</fullName>
    </submittedName>
</protein>
<keyword evidence="2" id="KW-1185">Reference proteome</keyword>
<reference evidence="1 2" key="1">
    <citation type="journal article" date="2015" name="Int. J. Syst. Evol. Microbiol.">
        <title>Flavisolibacter ginsenosidimutans sp. nov., with ginsenoside-converting activity isolated from soil used for cultivating ginseng.</title>
        <authorList>
            <person name="Zhao Y."/>
            <person name="Liu Q."/>
            <person name="Kang M.S."/>
            <person name="Jin F."/>
            <person name="Yu H."/>
            <person name="Im W.T."/>
        </authorList>
    </citation>
    <scope>NUCLEOTIDE SEQUENCE [LARGE SCALE GENOMIC DNA]</scope>
    <source>
        <strain evidence="1 2">Gsoil 636</strain>
    </source>
</reference>
<dbReference type="EMBL" id="CP042433">
    <property type="protein sequence ID" value="QEC58161.1"/>
    <property type="molecule type" value="Genomic_DNA"/>
</dbReference>
<dbReference type="OrthoDB" id="7060651at2"/>
<gene>
    <name evidence="1" type="ORF">FSB75_20370</name>
</gene>
<dbReference type="KEGG" id="fgg:FSB75_20370"/>
<accession>A0A5B8UNB6</accession>
<sequence>MTTEKDKFNLDKLIWTHADYELMGWHGCRIYGLTFLPQKELGTTHLVFDIDYIFKWVDPLKPDQPFAFWVSPCTLIFKETFALTLNIDQRGGLTDLLQIADLFLVDRTEQELNKLIFEWNIDLQEGFINFKSSGFEQFVRQKPIFTSNQILTLDERNGISFSQTPYTT</sequence>
<proteinExistence type="predicted"/>
<dbReference type="AlphaFoldDB" id="A0A5B8UNB6"/>
<organism evidence="1 2">
    <name type="scientific">Flavisolibacter ginsenosidimutans</name>
    <dbReference type="NCBI Taxonomy" id="661481"/>
    <lineage>
        <taxon>Bacteria</taxon>
        <taxon>Pseudomonadati</taxon>
        <taxon>Bacteroidota</taxon>
        <taxon>Chitinophagia</taxon>
        <taxon>Chitinophagales</taxon>
        <taxon>Chitinophagaceae</taxon>
        <taxon>Flavisolibacter</taxon>
    </lineage>
</organism>
<name>A0A5B8UNB6_9BACT</name>
<dbReference type="Proteomes" id="UP000321204">
    <property type="component" value="Chromosome"/>
</dbReference>
<evidence type="ECO:0000313" key="2">
    <source>
        <dbReference type="Proteomes" id="UP000321204"/>
    </source>
</evidence>